<proteinExistence type="predicted"/>
<dbReference type="Proteomes" id="UP000516957">
    <property type="component" value="Unassembled WGS sequence"/>
</dbReference>
<keyword evidence="3" id="KW-1185">Reference proteome</keyword>
<protein>
    <submittedName>
        <fullName evidence="2">Uncharacterized protein</fullName>
    </submittedName>
</protein>
<name>A0A7Y9F3M2_9ACTN</name>
<feature type="chain" id="PRO_5038995405" evidence="1">
    <location>
        <begin position="22"/>
        <end position="134"/>
    </location>
</feature>
<dbReference type="EMBL" id="JACCBE010000001">
    <property type="protein sequence ID" value="NYD58771.1"/>
    <property type="molecule type" value="Genomic_DNA"/>
</dbReference>
<dbReference type="RefSeq" id="WP_179616332.1">
    <property type="nucleotide sequence ID" value="NZ_CP059163.1"/>
</dbReference>
<organism evidence="2 3">
    <name type="scientific">Nocardioides marinisabuli</name>
    <dbReference type="NCBI Taxonomy" id="419476"/>
    <lineage>
        <taxon>Bacteria</taxon>
        <taxon>Bacillati</taxon>
        <taxon>Actinomycetota</taxon>
        <taxon>Actinomycetes</taxon>
        <taxon>Propionibacteriales</taxon>
        <taxon>Nocardioidaceae</taxon>
        <taxon>Nocardioides</taxon>
    </lineage>
</organism>
<evidence type="ECO:0000313" key="2">
    <source>
        <dbReference type="EMBL" id="NYD58771.1"/>
    </source>
</evidence>
<evidence type="ECO:0000256" key="1">
    <source>
        <dbReference type="SAM" id="SignalP"/>
    </source>
</evidence>
<sequence length="134" mass="13971">MTRSRMATLGASLIFTTSIVASTNGVAQAHHANYYGDSARSVAKHIGCKKFSGNGGGELNKDSGVCWLKGKRVNVITFKGAVQQGEWNGAAKVALPSDHWWANGKGALVTARNGNKSAAQVGAKALPGKLVKAY</sequence>
<comment type="caution">
    <text evidence="2">The sequence shown here is derived from an EMBL/GenBank/DDBJ whole genome shotgun (WGS) entry which is preliminary data.</text>
</comment>
<gene>
    <name evidence="2" type="ORF">BKA08_003009</name>
</gene>
<dbReference type="AlphaFoldDB" id="A0A7Y9F3M2"/>
<feature type="signal peptide" evidence="1">
    <location>
        <begin position="1"/>
        <end position="21"/>
    </location>
</feature>
<evidence type="ECO:0000313" key="3">
    <source>
        <dbReference type="Proteomes" id="UP000516957"/>
    </source>
</evidence>
<keyword evidence="1" id="KW-0732">Signal</keyword>
<reference evidence="2 3" key="1">
    <citation type="submission" date="2020-07" db="EMBL/GenBank/DDBJ databases">
        <title>Sequencing the genomes of 1000 actinobacteria strains.</title>
        <authorList>
            <person name="Klenk H.-P."/>
        </authorList>
    </citation>
    <scope>NUCLEOTIDE SEQUENCE [LARGE SCALE GENOMIC DNA]</scope>
    <source>
        <strain evidence="2 3">DSM 18965</strain>
    </source>
</reference>
<accession>A0A7Y9F3M2</accession>